<protein>
    <submittedName>
        <fullName evidence="1">Uncharacterized protein</fullName>
    </submittedName>
</protein>
<comment type="caution">
    <text evidence="1">The sequence shown here is derived from an EMBL/GenBank/DDBJ whole genome shotgun (WGS) entry which is preliminary data.</text>
</comment>
<accession>A0AAE0LZ45</accession>
<dbReference type="Proteomes" id="UP001283341">
    <property type="component" value="Unassembled WGS sequence"/>
</dbReference>
<reference evidence="1" key="1">
    <citation type="journal article" date="2023" name="Mol. Phylogenet. Evol.">
        <title>Genome-scale phylogeny and comparative genomics of the fungal order Sordariales.</title>
        <authorList>
            <person name="Hensen N."/>
            <person name="Bonometti L."/>
            <person name="Westerberg I."/>
            <person name="Brannstrom I.O."/>
            <person name="Guillou S."/>
            <person name="Cros-Aarteil S."/>
            <person name="Calhoun S."/>
            <person name="Haridas S."/>
            <person name="Kuo A."/>
            <person name="Mondo S."/>
            <person name="Pangilinan J."/>
            <person name="Riley R."/>
            <person name="LaButti K."/>
            <person name="Andreopoulos B."/>
            <person name="Lipzen A."/>
            <person name="Chen C."/>
            <person name="Yan M."/>
            <person name="Daum C."/>
            <person name="Ng V."/>
            <person name="Clum A."/>
            <person name="Steindorff A."/>
            <person name="Ohm R.A."/>
            <person name="Martin F."/>
            <person name="Silar P."/>
            <person name="Natvig D.O."/>
            <person name="Lalanne C."/>
            <person name="Gautier V."/>
            <person name="Ament-Velasquez S.L."/>
            <person name="Kruys A."/>
            <person name="Hutchinson M.I."/>
            <person name="Powell A.J."/>
            <person name="Barry K."/>
            <person name="Miller A.N."/>
            <person name="Grigoriev I.V."/>
            <person name="Debuchy R."/>
            <person name="Gladieux P."/>
            <person name="Hiltunen Thoren M."/>
            <person name="Johannesson H."/>
        </authorList>
    </citation>
    <scope>NUCLEOTIDE SEQUENCE</scope>
    <source>
        <strain evidence="1">CBS 118394</strain>
    </source>
</reference>
<reference evidence="1" key="2">
    <citation type="submission" date="2023-06" db="EMBL/GenBank/DDBJ databases">
        <authorList>
            <consortium name="Lawrence Berkeley National Laboratory"/>
            <person name="Haridas S."/>
            <person name="Hensen N."/>
            <person name="Bonometti L."/>
            <person name="Westerberg I."/>
            <person name="Brannstrom I.O."/>
            <person name="Guillou S."/>
            <person name="Cros-Aarteil S."/>
            <person name="Calhoun S."/>
            <person name="Kuo A."/>
            <person name="Mondo S."/>
            <person name="Pangilinan J."/>
            <person name="Riley R."/>
            <person name="Labutti K."/>
            <person name="Andreopoulos B."/>
            <person name="Lipzen A."/>
            <person name="Chen C."/>
            <person name="Yanf M."/>
            <person name="Daum C."/>
            <person name="Ng V."/>
            <person name="Clum A."/>
            <person name="Steindorff A."/>
            <person name="Ohm R."/>
            <person name="Martin F."/>
            <person name="Silar P."/>
            <person name="Natvig D."/>
            <person name="Lalanne C."/>
            <person name="Gautier V."/>
            <person name="Ament-Velasquez S.L."/>
            <person name="Kruys A."/>
            <person name="Hutchinson M.I."/>
            <person name="Powell A.J."/>
            <person name="Barry K."/>
            <person name="Miller A.N."/>
            <person name="Grigoriev I.V."/>
            <person name="Debuchy R."/>
            <person name="Gladieux P."/>
            <person name="Thoren M.H."/>
            <person name="Johannesson H."/>
        </authorList>
    </citation>
    <scope>NUCLEOTIDE SEQUENCE</scope>
    <source>
        <strain evidence="1">CBS 118394</strain>
    </source>
</reference>
<keyword evidence="2" id="KW-1185">Reference proteome</keyword>
<name>A0AAE0LZ45_9PEZI</name>
<evidence type="ECO:0000313" key="1">
    <source>
        <dbReference type="EMBL" id="KAK3313291.1"/>
    </source>
</evidence>
<evidence type="ECO:0000313" key="2">
    <source>
        <dbReference type="Proteomes" id="UP001283341"/>
    </source>
</evidence>
<gene>
    <name evidence="1" type="ORF">B0H66DRAFT_628921</name>
</gene>
<dbReference type="AlphaFoldDB" id="A0AAE0LZ45"/>
<sequence>MKASAVYGKGYVRGVAMAVAVFACLIHEASGRGGIWLNNLLALVKVGIILRHWGKRKGIVVVNGVAFSSTLQDISDAIDLANVPPSPKPFRTCVLESSVKCKSALVLGSA</sequence>
<organism evidence="1 2">
    <name type="scientific">Apodospora peruviana</name>
    <dbReference type="NCBI Taxonomy" id="516989"/>
    <lineage>
        <taxon>Eukaryota</taxon>
        <taxon>Fungi</taxon>
        <taxon>Dikarya</taxon>
        <taxon>Ascomycota</taxon>
        <taxon>Pezizomycotina</taxon>
        <taxon>Sordariomycetes</taxon>
        <taxon>Sordariomycetidae</taxon>
        <taxon>Sordariales</taxon>
        <taxon>Lasiosphaeriaceae</taxon>
        <taxon>Apodospora</taxon>
    </lineage>
</organism>
<dbReference type="PROSITE" id="PS51257">
    <property type="entry name" value="PROKAR_LIPOPROTEIN"/>
    <property type="match status" value="1"/>
</dbReference>
<dbReference type="EMBL" id="JAUEDM010000007">
    <property type="protein sequence ID" value="KAK3313291.1"/>
    <property type="molecule type" value="Genomic_DNA"/>
</dbReference>
<proteinExistence type="predicted"/>